<feature type="transmembrane region" description="Helical" evidence="6">
    <location>
        <begin position="287"/>
        <end position="308"/>
    </location>
</feature>
<dbReference type="KEGG" id="hhq:HPSH169_03895"/>
<sequence>MLENSSIWSNPAFVAIICMCVLSLLRLNVMLSMISATLIAGLMGGLGITESFNAMIDGMKGNLNIALSYILLGALAVAIAKSNLIKVALSKLIGLMNYKRSTFCFLIAFIACFSQNLVPVHIAFIPILIPPLLHLMNRLELDRRAVACALTFGLQAPYLVLPVGFGLIFQTTILEQLKANGVSATLAQITGVMWIAGLAMVVGLFVAVLTLYKKPRHYKEKSFNIENYDSLKLNYHDYLTFIGIIVAFVIQLATDSMPLAAFLALAIILLGRGIKFKETDSLMDDSVKMMAFIAFVMLVASGFGEVLQKVHAIEGLVNSITSVVQGKLLGAFLMLVVGLFITMGIGTSFGTIPIIAVFYVPLCAKLGFSIESTILLIGIAAALGDAGSPASDSTMGPTCGLNADNQHNHIYDTCVPTFLVYNLPLIVFGVVGALLLG</sequence>
<dbReference type="PATRIC" id="fig|1163741.3.peg.780"/>
<evidence type="ECO:0000256" key="4">
    <source>
        <dbReference type="ARBA" id="ARBA00022989"/>
    </source>
</evidence>
<feature type="transmembrane region" description="Helical" evidence="6">
    <location>
        <begin position="61"/>
        <end position="80"/>
    </location>
</feature>
<proteinExistence type="predicted"/>
<feature type="domain" description="Na+/H+ antiporter NhaC-like C-terminal" evidence="7">
    <location>
        <begin position="150"/>
        <end position="430"/>
    </location>
</feature>
<evidence type="ECO:0000313" key="9">
    <source>
        <dbReference type="EMBL" id="AFH99471.1"/>
    </source>
</evidence>
<keyword evidence="3 6" id="KW-0812">Transmembrane</keyword>
<dbReference type="AlphaFoldDB" id="A0A0E0WCC7"/>
<evidence type="ECO:0000313" key="10">
    <source>
        <dbReference type="Proteomes" id="UP000005007"/>
    </source>
</evidence>
<dbReference type="RefSeq" id="WP_000892553.1">
    <property type="nucleotide sequence ID" value="NC_017740.1"/>
</dbReference>
<evidence type="ECO:0000259" key="7">
    <source>
        <dbReference type="Pfam" id="PF03553"/>
    </source>
</evidence>
<feature type="transmembrane region" description="Helical" evidence="6">
    <location>
        <begin position="189"/>
        <end position="212"/>
    </location>
</feature>
<dbReference type="GO" id="GO:0005886">
    <property type="term" value="C:plasma membrane"/>
    <property type="evidence" value="ECO:0007669"/>
    <property type="project" value="UniProtKB-SubCell"/>
</dbReference>
<evidence type="ECO:0000256" key="5">
    <source>
        <dbReference type="ARBA" id="ARBA00023136"/>
    </source>
</evidence>
<evidence type="ECO:0000256" key="3">
    <source>
        <dbReference type="ARBA" id="ARBA00022692"/>
    </source>
</evidence>
<dbReference type="InterPro" id="IPR032813">
    <property type="entry name" value="Na_H_antiport_N"/>
</dbReference>
<dbReference type="Pfam" id="PF13726">
    <property type="entry name" value="Na_H_antiport_2"/>
    <property type="match status" value="1"/>
</dbReference>
<dbReference type="HOGENOM" id="CLU_037927_0_0_7"/>
<dbReference type="Pfam" id="PF03553">
    <property type="entry name" value="Na_H_antiporter"/>
    <property type="match status" value="1"/>
</dbReference>
<feature type="transmembrane region" description="Helical" evidence="6">
    <location>
        <begin position="31"/>
        <end position="49"/>
    </location>
</feature>
<evidence type="ECO:0000256" key="6">
    <source>
        <dbReference type="SAM" id="Phobius"/>
    </source>
</evidence>
<keyword evidence="5 6" id="KW-0472">Membrane</keyword>
<evidence type="ECO:0000256" key="1">
    <source>
        <dbReference type="ARBA" id="ARBA00004651"/>
    </source>
</evidence>
<feature type="transmembrane region" description="Helical" evidence="6">
    <location>
        <begin position="259"/>
        <end position="275"/>
    </location>
</feature>
<accession>A0A0E0WCC7</accession>
<feature type="transmembrane region" description="Helical" evidence="6">
    <location>
        <begin position="7"/>
        <end position="25"/>
    </location>
</feature>
<name>A0A0E0WCC7_HELPX</name>
<dbReference type="InterPro" id="IPR018461">
    <property type="entry name" value="Na/H_Antiport_NhaC-like_C"/>
</dbReference>
<feature type="transmembrane region" description="Helical" evidence="6">
    <location>
        <begin position="328"/>
        <end position="359"/>
    </location>
</feature>
<dbReference type="PANTHER" id="PTHR37821">
    <property type="entry name" value="AMINO ACID TRANSPORTER YUIF-RELATED"/>
    <property type="match status" value="1"/>
</dbReference>
<dbReference type="Proteomes" id="UP000005007">
    <property type="component" value="Chromosome"/>
</dbReference>
<reference evidence="9 10" key="1">
    <citation type="submission" date="2012-04" db="EMBL/GenBank/DDBJ databases">
        <authorList>
            <person name="Kersulyte D."/>
            <person name="Cabrera L."/>
            <person name="Pacheco R."/>
            <person name="Herrera P."/>
            <person name="Rodriguez C."/>
            <person name="Gilman R.H."/>
            <person name="Berg D.E."/>
        </authorList>
    </citation>
    <scope>NUCLEOTIDE SEQUENCE [LARGE SCALE GENOMIC DNA]</scope>
    <source>
        <strain evidence="9 10">Shi169</strain>
    </source>
</reference>
<gene>
    <name evidence="9" type="ORF">HPSH169_03895</name>
</gene>
<protein>
    <recommendedName>
        <fullName evidence="11">Permease</fullName>
    </recommendedName>
</protein>
<feature type="transmembrane region" description="Helical" evidence="6">
    <location>
        <begin position="366"/>
        <end position="384"/>
    </location>
</feature>
<evidence type="ECO:0000259" key="8">
    <source>
        <dbReference type="Pfam" id="PF13726"/>
    </source>
</evidence>
<dbReference type="EMBL" id="CP003473">
    <property type="protein sequence ID" value="AFH99471.1"/>
    <property type="molecule type" value="Genomic_DNA"/>
</dbReference>
<evidence type="ECO:0000256" key="2">
    <source>
        <dbReference type="ARBA" id="ARBA00022475"/>
    </source>
</evidence>
<feature type="transmembrane region" description="Helical" evidence="6">
    <location>
        <begin position="145"/>
        <end position="169"/>
    </location>
</feature>
<feature type="transmembrane region" description="Helical" evidence="6">
    <location>
        <begin position="100"/>
        <end position="133"/>
    </location>
</feature>
<organism evidence="9 10">
    <name type="scientific">Helicobacter pylori Shi169</name>
    <dbReference type="NCBI Taxonomy" id="1163741"/>
    <lineage>
        <taxon>Bacteria</taxon>
        <taxon>Pseudomonadati</taxon>
        <taxon>Campylobacterota</taxon>
        <taxon>Epsilonproteobacteria</taxon>
        <taxon>Campylobacterales</taxon>
        <taxon>Helicobacteraceae</taxon>
        <taxon>Helicobacter</taxon>
    </lineage>
</organism>
<keyword evidence="2" id="KW-1003">Cell membrane</keyword>
<dbReference type="InterPro" id="IPR052576">
    <property type="entry name" value="AA_Transporter-Related"/>
</dbReference>
<feature type="transmembrane region" description="Helical" evidence="6">
    <location>
        <begin position="418"/>
        <end position="436"/>
    </location>
</feature>
<keyword evidence="4 6" id="KW-1133">Transmembrane helix</keyword>
<evidence type="ECO:0008006" key="11">
    <source>
        <dbReference type="Google" id="ProtNLM"/>
    </source>
</evidence>
<comment type="subcellular location">
    <subcellularLocation>
        <location evidence="1">Cell membrane</location>
        <topology evidence="1">Multi-pass membrane protein</topology>
    </subcellularLocation>
</comment>
<feature type="domain" description="Putative Na+/H+ antiporter N-terminal" evidence="8">
    <location>
        <begin position="10"/>
        <end position="95"/>
    </location>
</feature>
<dbReference type="PANTHER" id="PTHR37821:SF1">
    <property type="entry name" value="AMINO ACID TRANSPORTER YUIF-RELATED"/>
    <property type="match status" value="1"/>
</dbReference>